<feature type="non-terminal residue" evidence="1">
    <location>
        <position position="191"/>
    </location>
</feature>
<dbReference type="InterPro" id="IPR013320">
    <property type="entry name" value="ConA-like_dom_sf"/>
</dbReference>
<proteinExistence type="predicted"/>
<gene>
    <name evidence="1" type="ORF">METZ01_LOCUS289473</name>
</gene>
<dbReference type="EMBL" id="UINC01087334">
    <property type="protein sequence ID" value="SVC36619.1"/>
    <property type="molecule type" value="Genomic_DNA"/>
</dbReference>
<dbReference type="Gene3D" id="2.60.120.200">
    <property type="match status" value="1"/>
</dbReference>
<dbReference type="SUPFAM" id="SSF49899">
    <property type="entry name" value="Concanavalin A-like lectins/glucanases"/>
    <property type="match status" value="1"/>
</dbReference>
<sequence length="191" mass="20517">MKKITIFSVVFVVLFMFLSQGSWAKILPESIVAAWLFDEGNGKTASDSTGNGHDGAIEAGAKWVNGRFGKALEFDGTAAWVSVPHSKNLGFASGKSFTITVHYKGSKIGGALVGKNYEDKSQALPWYLLWNDGSSPKVTLYLRDEAGASFRADGTSAIADDKWHFVAAVADASKGKSSIWIDGKKEAEADF</sequence>
<evidence type="ECO:0000313" key="1">
    <source>
        <dbReference type="EMBL" id="SVC36619.1"/>
    </source>
</evidence>
<name>A0A382LIV1_9ZZZZ</name>
<organism evidence="1">
    <name type="scientific">marine metagenome</name>
    <dbReference type="NCBI Taxonomy" id="408172"/>
    <lineage>
        <taxon>unclassified sequences</taxon>
        <taxon>metagenomes</taxon>
        <taxon>ecological metagenomes</taxon>
    </lineage>
</organism>
<protein>
    <recommendedName>
        <fullName evidence="2">LamG-like jellyroll fold domain-containing protein</fullName>
    </recommendedName>
</protein>
<dbReference type="Pfam" id="PF13385">
    <property type="entry name" value="Laminin_G_3"/>
    <property type="match status" value="1"/>
</dbReference>
<dbReference type="AlphaFoldDB" id="A0A382LIV1"/>
<accession>A0A382LIV1</accession>
<evidence type="ECO:0008006" key="2">
    <source>
        <dbReference type="Google" id="ProtNLM"/>
    </source>
</evidence>
<reference evidence="1" key="1">
    <citation type="submission" date="2018-05" db="EMBL/GenBank/DDBJ databases">
        <authorList>
            <person name="Lanie J.A."/>
            <person name="Ng W.-L."/>
            <person name="Kazmierczak K.M."/>
            <person name="Andrzejewski T.M."/>
            <person name="Davidsen T.M."/>
            <person name="Wayne K.J."/>
            <person name="Tettelin H."/>
            <person name="Glass J.I."/>
            <person name="Rusch D."/>
            <person name="Podicherti R."/>
            <person name="Tsui H.-C.T."/>
            <person name="Winkler M.E."/>
        </authorList>
    </citation>
    <scope>NUCLEOTIDE SEQUENCE</scope>
</reference>